<sequence>MAWESGFYYLAAGQSWPYWVSWGDTDQGLQYIVPDPRGGGVLRTHTEDYGIQKVAQFGGSPKISYWVTVKNHSTVGSYFALRGNRVG</sequence>
<comment type="caution">
    <text evidence="1">The sequence shown here is derived from an EMBL/GenBank/DDBJ whole genome shotgun (WGS) entry which is preliminary data.</text>
</comment>
<evidence type="ECO:0000313" key="1">
    <source>
        <dbReference type="EMBL" id="GAA2694830.1"/>
    </source>
</evidence>
<reference evidence="1 2" key="1">
    <citation type="journal article" date="2019" name="Int. J. Syst. Evol. Microbiol.">
        <title>The Global Catalogue of Microorganisms (GCM) 10K type strain sequencing project: providing services to taxonomists for standard genome sequencing and annotation.</title>
        <authorList>
            <consortium name="The Broad Institute Genomics Platform"/>
            <consortium name="The Broad Institute Genome Sequencing Center for Infectious Disease"/>
            <person name="Wu L."/>
            <person name="Ma J."/>
        </authorList>
    </citation>
    <scope>NUCLEOTIDE SEQUENCE [LARGE SCALE GENOMIC DNA]</scope>
    <source>
        <strain evidence="1 2">JCM 6835</strain>
    </source>
</reference>
<organism evidence="1 2">
    <name type="scientific">Nonomuraea recticatena</name>
    <dbReference type="NCBI Taxonomy" id="46178"/>
    <lineage>
        <taxon>Bacteria</taxon>
        <taxon>Bacillati</taxon>
        <taxon>Actinomycetota</taxon>
        <taxon>Actinomycetes</taxon>
        <taxon>Streptosporangiales</taxon>
        <taxon>Streptosporangiaceae</taxon>
        <taxon>Nonomuraea</taxon>
    </lineage>
</organism>
<protein>
    <submittedName>
        <fullName evidence="1">Uncharacterized protein</fullName>
    </submittedName>
</protein>
<dbReference type="Proteomes" id="UP001501666">
    <property type="component" value="Unassembled WGS sequence"/>
</dbReference>
<keyword evidence="2" id="KW-1185">Reference proteome</keyword>
<dbReference type="EMBL" id="BAAATE010000039">
    <property type="protein sequence ID" value="GAA2694830.1"/>
    <property type="molecule type" value="Genomic_DNA"/>
</dbReference>
<dbReference type="RefSeq" id="WP_346155120.1">
    <property type="nucleotide sequence ID" value="NZ_BAAATE010000039.1"/>
</dbReference>
<proteinExistence type="predicted"/>
<name>A0ABN3T8K4_9ACTN</name>
<gene>
    <name evidence="1" type="ORF">GCM10010412_087220</name>
</gene>
<accession>A0ABN3T8K4</accession>
<evidence type="ECO:0000313" key="2">
    <source>
        <dbReference type="Proteomes" id="UP001501666"/>
    </source>
</evidence>